<dbReference type="Pfam" id="PF00102">
    <property type="entry name" value="Y_phosphatase"/>
    <property type="match status" value="2"/>
</dbReference>
<dbReference type="Gene3D" id="3.90.190.10">
    <property type="entry name" value="Protein tyrosine phosphatase superfamily"/>
    <property type="match status" value="1"/>
</dbReference>
<accession>A0A2P6MST1</accession>
<dbReference type="OrthoDB" id="6058203at2759"/>
<evidence type="ECO:0000256" key="1">
    <source>
        <dbReference type="SAM" id="MobiDB-lite"/>
    </source>
</evidence>
<dbReference type="SMART" id="SM00404">
    <property type="entry name" value="PTPc_motif"/>
    <property type="match status" value="1"/>
</dbReference>
<dbReference type="PRINTS" id="PR00700">
    <property type="entry name" value="PRTYPHPHTASE"/>
</dbReference>
<organism evidence="4 5">
    <name type="scientific">Planoprotostelium fungivorum</name>
    <dbReference type="NCBI Taxonomy" id="1890364"/>
    <lineage>
        <taxon>Eukaryota</taxon>
        <taxon>Amoebozoa</taxon>
        <taxon>Evosea</taxon>
        <taxon>Variosea</taxon>
        <taxon>Cavosteliida</taxon>
        <taxon>Cavosteliaceae</taxon>
        <taxon>Planoprotostelium</taxon>
    </lineage>
</organism>
<feature type="region of interest" description="Disordered" evidence="1">
    <location>
        <begin position="1"/>
        <end position="34"/>
    </location>
</feature>
<name>A0A2P6MST1_9EUKA</name>
<evidence type="ECO:0000313" key="4">
    <source>
        <dbReference type="EMBL" id="PRP74754.1"/>
    </source>
</evidence>
<dbReference type="STRING" id="1890364.A0A2P6MST1"/>
<dbReference type="PROSITE" id="PS00383">
    <property type="entry name" value="TYR_PHOSPHATASE_1"/>
    <property type="match status" value="1"/>
</dbReference>
<feature type="domain" description="Tyrosine-protein phosphatase" evidence="2">
    <location>
        <begin position="216"/>
        <end position="574"/>
    </location>
</feature>
<dbReference type="GO" id="GO:0004725">
    <property type="term" value="F:protein tyrosine phosphatase activity"/>
    <property type="evidence" value="ECO:0007669"/>
    <property type="project" value="InterPro"/>
</dbReference>
<gene>
    <name evidence="4" type="ORF">PROFUN_06615</name>
</gene>
<feature type="domain" description="Tyrosine specific protein phosphatases" evidence="3">
    <location>
        <begin position="492"/>
        <end position="565"/>
    </location>
</feature>
<dbReference type="SMART" id="SM00194">
    <property type="entry name" value="PTPc"/>
    <property type="match status" value="1"/>
</dbReference>
<feature type="region of interest" description="Disordered" evidence="1">
    <location>
        <begin position="120"/>
        <end position="142"/>
    </location>
</feature>
<dbReference type="InterPro" id="IPR000387">
    <property type="entry name" value="Tyr_Pase_dom"/>
</dbReference>
<sequence length="644" mass="73055">MDESPVHRHLSRAYKATTSATSCPSLRTSSNGIEFTEERNRNQLTASLPHNSSGSTSLFQAVRLPPPASAPMNAKQPPYRSLSSLSNGSSLGSTSLGSIHERLKEFQTCSSPNWNGIQGMNGPIVLSERDNPNSLSRMGSLRDLREPNQQYVPSSLSSSVNSMTSLSASFTPSSVGDRMSELCSDSSTRWKRKMAACRLRVQTTSVPEDPYELQEIEAEFDQMRLIMRERGIDPKVDPEAFLPENYQKNRYHDVLPYKETRVKLDGSDDGISSYINANYVYDRQNKAQKYICCQAPLPKTFDDFWRMVWEKDCPVIVMLTKLEERNTIKAHVYWPEPGSRLQYGPYMVTHLRTTTHKKRETEGGRPRHYGIFGKRLPPKGAEAGIGPTRSPHPTNLNTPTNPNPFDDVPAGGTLSHFGGNGPFPQWNMTSVPPSTPIASPTPALHNVQNSLIVVRKFTIEDVRRPGVTKEVIQLHYTEWPDFGVPDTTEQMSDLIRELDIRKKGLDDPIIVHCSAGIGRTGTFLAIHMALQQVATSASPSIDVFETVLNLRVQRTGMVQSKDQYKFVYITIKDMLMRKYDRIQIKNYRRDFFNLTHHTKTDHIRNFIEKVPKNRPRRSASEPILHRKWEKLIEEEELPLRLEEM</sequence>
<dbReference type="EMBL" id="MDYQ01000441">
    <property type="protein sequence ID" value="PRP74754.1"/>
    <property type="molecule type" value="Genomic_DNA"/>
</dbReference>
<dbReference type="InterPro" id="IPR050348">
    <property type="entry name" value="Protein-Tyr_Phosphatase"/>
</dbReference>
<evidence type="ECO:0000259" key="3">
    <source>
        <dbReference type="PROSITE" id="PS50056"/>
    </source>
</evidence>
<dbReference type="InterPro" id="IPR029021">
    <property type="entry name" value="Prot-tyrosine_phosphatase-like"/>
</dbReference>
<feature type="region of interest" description="Disordered" evidence="1">
    <location>
        <begin position="63"/>
        <end position="93"/>
    </location>
</feature>
<reference evidence="4 5" key="1">
    <citation type="journal article" date="2018" name="Genome Biol. Evol.">
        <title>Multiple Roots of Fruiting Body Formation in Amoebozoa.</title>
        <authorList>
            <person name="Hillmann F."/>
            <person name="Forbes G."/>
            <person name="Novohradska S."/>
            <person name="Ferling I."/>
            <person name="Riege K."/>
            <person name="Groth M."/>
            <person name="Westermann M."/>
            <person name="Marz M."/>
            <person name="Spaller T."/>
            <person name="Winckler T."/>
            <person name="Schaap P."/>
            <person name="Glockner G."/>
        </authorList>
    </citation>
    <scope>NUCLEOTIDE SEQUENCE [LARGE SCALE GENOMIC DNA]</scope>
    <source>
        <strain evidence="4 5">Jena</strain>
    </source>
</reference>
<dbReference type="InterPro" id="IPR016130">
    <property type="entry name" value="Tyr_Pase_AS"/>
</dbReference>
<dbReference type="PANTHER" id="PTHR19134">
    <property type="entry name" value="RECEPTOR-TYPE TYROSINE-PROTEIN PHOSPHATASE"/>
    <property type="match status" value="1"/>
</dbReference>
<evidence type="ECO:0000259" key="2">
    <source>
        <dbReference type="PROSITE" id="PS50055"/>
    </source>
</evidence>
<proteinExistence type="predicted"/>
<dbReference type="CDD" id="cd00047">
    <property type="entry name" value="PTPc"/>
    <property type="match status" value="1"/>
</dbReference>
<evidence type="ECO:0000313" key="5">
    <source>
        <dbReference type="Proteomes" id="UP000241769"/>
    </source>
</evidence>
<dbReference type="SUPFAM" id="SSF52799">
    <property type="entry name" value="(Phosphotyrosine protein) phosphatases II"/>
    <property type="match status" value="1"/>
</dbReference>
<dbReference type="PROSITE" id="PS50056">
    <property type="entry name" value="TYR_PHOSPHATASE_2"/>
    <property type="match status" value="1"/>
</dbReference>
<feature type="compositionally biased region" description="Low complexity" evidence="1">
    <location>
        <begin position="81"/>
        <end position="93"/>
    </location>
</feature>
<feature type="compositionally biased region" description="Polar residues" evidence="1">
    <location>
        <begin position="16"/>
        <end position="33"/>
    </location>
</feature>
<dbReference type="Proteomes" id="UP000241769">
    <property type="component" value="Unassembled WGS sequence"/>
</dbReference>
<comment type="caution">
    <text evidence="4">The sequence shown here is derived from an EMBL/GenBank/DDBJ whole genome shotgun (WGS) entry which is preliminary data.</text>
</comment>
<dbReference type="InterPro" id="IPR003595">
    <property type="entry name" value="Tyr_Pase_cat"/>
</dbReference>
<dbReference type="PROSITE" id="PS50055">
    <property type="entry name" value="TYR_PHOSPHATASE_PTP"/>
    <property type="match status" value="1"/>
</dbReference>
<keyword evidence="5" id="KW-1185">Reference proteome</keyword>
<feature type="region of interest" description="Disordered" evidence="1">
    <location>
        <begin position="355"/>
        <end position="378"/>
    </location>
</feature>
<protein>
    <submittedName>
        <fullName evidence="4">Uncharacterized protein</fullName>
    </submittedName>
</protein>
<dbReference type="InterPro" id="IPR000242">
    <property type="entry name" value="PTP_cat"/>
</dbReference>
<dbReference type="AlphaFoldDB" id="A0A2P6MST1"/>
<dbReference type="InParanoid" id="A0A2P6MST1"/>
<dbReference type="PANTHER" id="PTHR19134:SF449">
    <property type="entry name" value="TYROSINE-PROTEIN PHOSPHATASE 1"/>
    <property type="match status" value="1"/>
</dbReference>